<evidence type="ECO:0000256" key="12">
    <source>
        <dbReference type="ARBA" id="ARBA00023268"/>
    </source>
</evidence>
<evidence type="ECO:0000256" key="15">
    <source>
        <dbReference type="PIRNR" id="PIRNR004491"/>
    </source>
</evidence>
<evidence type="ECO:0000313" key="17">
    <source>
        <dbReference type="EMBL" id="QQF82537.1"/>
    </source>
</evidence>
<dbReference type="NCBIfam" id="NF004159">
    <property type="entry name" value="PRK05627.1-2"/>
    <property type="match status" value="1"/>
</dbReference>
<dbReference type="Pfam" id="PF06574">
    <property type="entry name" value="FAD_syn"/>
    <property type="match status" value="1"/>
</dbReference>
<dbReference type="NCBIfam" id="NF004163">
    <property type="entry name" value="PRK05627.1-6"/>
    <property type="match status" value="1"/>
</dbReference>
<evidence type="ECO:0000256" key="4">
    <source>
        <dbReference type="ARBA" id="ARBA00022630"/>
    </source>
</evidence>
<dbReference type="Gene3D" id="3.40.50.620">
    <property type="entry name" value="HUPs"/>
    <property type="match status" value="1"/>
</dbReference>
<dbReference type="SMART" id="SM00904">
    <property type="entry name" value="Flavokinase"/>
    <property type="match status" value="1"/>
</dbReference>
<evidence type="ECO:0000259" key="16">
    <source>
        <dbReference type="SMART" id="SM00904"/>
    </source>
</evidence>
<dbReference type="AlphaFoldDB" id="A0A9Q7E881"/>
<comment type="pathway">
    <text evidence="3 15">Cofactor biosynthesis; FMN biosynthesis; FMN from riboflavin (ATP route): step 1/1.</text>
</comment>
<organism evidence="17 18">
    <name type="scientific">Histophilus somni</name>
    <name type="common">Haemophilus somnus</name>
    <dbReference type="NCBI Taxonomy" id="731"/>
    <lineage>
        <taxon>Bacteria</taxon>
        <taxon>Pseudomonadati</taxon>
        <taxon>Pseudomonadota</taxon>
        <taxon>Gammaproteobacteria</taxon>
        <taxon>Pasteurellales</taxon>
        <taxon>Pasteurellaceae</taxon>
        <taxon>Histophilus</taxon>
    </lineage>
</organism>
<keyword evidence="18" id="KW-1185">Reference proteome</keyword>
<dbReference type="PIRSF" id="PIRSF004491">
    <property type="entry name" value="FAD_Synth"/>
    <property type="match status" value="1"/>
</dbReference>
<dbReference type="SUPFAM" id="SSF82114">
    <property type="entry name" value="Riboflavin kinase-like"/>
    <property type="match status" value="1"/>
</dbReference>
<dbReference type="RefSeq" id="WP_011608341.1">
    <property type="nucleotide sequence ID" value="NZ_CP018802.1"/>
</dbReference>
<dbReference type="Pfam" id="PF01687">
    <property type="entry name" value="Flavokinase"/>
    <property type="match status" value="1"/>
</dbReference>
<dbReference type="GO" id="GO:0006747">
    <property type="term" value="P:FAD biosynthetic process"/>
    <property type="evidence" value="ECO:0007669"/>
    <property type="project" value="UniProtKB-UniRule"/>
</dbReference>
<dbReference type="CDD" id="cd02064">
    <property type="entry name" value="FAD_synthetase_N"/>
    <property type="match status" value="1"/>
</dbReference>
<dbReference type="FunFam" id="3.40.50.620:FF:000021">
    <property type="entry name" value="Riboflavin biosynthesis protein"/>
    <property type="match status" value="1"/>
</dbReference>
<dbReference type="InterPro" id="IPR023465">
    <property type="entry name" value="Riboflavin_kinase_dom_sf"/>
</dbReference>
<evidence type="ECO:0000256" key="6">
    <source>
        <dbReference type="ARBA" id="ARBA00022679"/>
    </source>
</evidence>
<dbReference type="EC" id="2.7.1.26" evidence="15"/>
<comment type="catalytic activity">
    <reaction evidence="13 15">
        <text>riboflavin + ATP = FMN + ADP + H(+)</text>
        <dbReference type="Rhea" id="RHEA:14357"/>
        <dbReference type="ChEBI" id="CHEBI:15378"/>
        <dbReference type="ChEBI" id="CHEBI:30616"/>
        <dbReference type="ChEBI" id="CHEBI:57986"/>
        <dbReference type="ChEBI" id="CHEBI:58210"/>
        <dbReference type="ChEBI" id="CHEBI:456216"/>
        <dbReference type="EC" id="2.7.1.26"/>
    </reaction>
</comment>
<dbReference type="NCBIfam" id="NF004162">
    <property type="entry name" value="PRK05627.1-5"/>
    <property type="match status" value="1"/>
</dbReference>
<dbReference type="GO" id="GO:0003919">
    <property type="term" value="F:FMN adenylyltransferase activity"/>
    <property type="evidence" value="ECO:0007669"/>
    <property type="project" value="UniProtKB-UniRule"/>
</dbReference>
<dbReference type="NCBIfam" id="TIGR00125">
    <property type="entry name" value="cyt_tran_rel"/>
    <property type="match status" value="1"/>
</dbReference>
<name>A0A9Q7E881_HISSO</name>
<comment type="pathway">
    <text evidence="2 15">Cofactor biosynthesis; FAD biosynthesis; FAD from FMN: step 1/1.</text>
</comment>
<dbReference type="GO" id="GO:0009398">
    <property type="term" value="P:FMN biosynthetic process"/>
    <property type="evidence" value="ECO:0007669"/>
    <property type="project" value="UniProtKB-UniRule"/>
</dbReference>
<evidence type="ECO:0000313" key="18">
    <source>
        <dbReference type="Proteomes" id="UP000595373"/>
    </source>
</evidence>
<comment type="function">
    <text evidence="1">Catalyzes the phosphorylation of riboflavin to FMN followed by the adenylation of FMN to FAD.</text>
</comment>
<protein>
    <recommendedName>
        <fullName evidence="15">Riboflavin biosynthesis protein</fullName>
    </recommendedName>
    <domain>
        <recommendedName>
            <fullName evidence="15">Riboflavin kinase</fullName>
            <ecNumber evidence="15">2.7.1.26</ecNumber>
        </recommendedName>
        <alternativeName>
            <fullName evidence="15">Flavokinase</fullName>
        </alternativeName>
    </domain>
    <domain>
        <recommendedName>
            <fullName evidence="15">FMN adenylyltransferase</fullName>
            <ecNumber evidence="15">2.7.7.2</ecNumber>
        </recommendedName>
        <alternativeName>
            <fullName evidence="15">FAD pyrophosphorylase</fullName>
        </alternativeName>
        <alternativeName>
            <fullName evidence="15">FAD synthase</fullName>
        </alternativeName>
    </domain>
</protein>
<reference evidence="17 18" key="1">
    <citation type="submission" date="2020-12" db="EMBL/GenBank/DDBJ databases">
        <title>ASc-MMNZ-VFA-070.</title>
        <authorList>
            <person name="Schryvers A."/>
            <person name="Mostafa Nazari M."/>
            <person name="Farshchi Andisi V."/>
            <person name="Timsit E."/>
            <person name="Walter Morck D."/>
        </authorList>
    </citation>
    <scope>NUCLEOTIDE SEQUENCE [LARGE SCALE GENOMIC DNA]</scope>
    <source>
        <strain evidence="17 18">ASc-MMNZ-VFA-070</strain>
    </source>
</reference>
<evidence type="ECO:0000256" key="8">
    <source>
        <dbReference type="ARBA" id="ARBA00022741"/>
    </source>
</evidence>
<dbReference type="SUPFAM" id="SSF52374">
    <property type="entry name" value="Nucleotidylyl transferase"/>
    <property type="match status" value="1"/>
</dbReference>
<dbReference type="EMBL" id="CP066558">
    <property type="protein sequence ID" value="QQF82537.1"/>
    <property type="molecule type" value="Genomic_DNA"/>
</dbReference>
<proteinExistence type="inferred from homology"/>
<evidence type="ECO:0000256" key="9">
    <source>
        <dbReference type="ARBA" id="ARBA00022777"/>
    </source>
</evidence>
<dbReference type="InterPro" id="IPR015865">
    <property type="entry name" value="Riboflavin_kinase_bac/euk"/>
</dbReference>
<evidence type="ECO:0000256" key="14">
    <source>
        <dbReference type="ARBA" id="ARBA00049494"/>
    </source>
</evidence>
<keyword evidence="11 15" id="KW-0067">ATP-binding</keyword>
<evidence type="ECO:0000256" key="11">
    <source>
        <dbReference type="ARBA" id="ARBA00022840"/>
    </source>
</evidence>
<evidence type="ECO:0000256" key="7">
    <source>
        <dbReference type="ARBA" id="ARBA00022695"/>
    </source>
</evidence>
<gene>
    <name evidence="17" type="primary">ribF</name>
    <name evidence="17" type="ORF">JFL49_01025</name>
</gene>
<dbReference type="PANTHER" id="PTHR22749:SF6">
    <property type="entry name" value="RIBOFLAVIN KINASE"/>
    <property type="match status" value="1"/>
</dbReference>
<keyword evidence="8 15" id="KW-0547">Nucleotide-binding</keyword>
<accession>A0A9Q7E881</accession>
<dbReference type="GO" id="GO:0005524">
    <property type="term" value="F:ATP binding"/>
    <property type="evidence" value="ECO:0007669"/>
    <property type="project" value="UniProtKB-UniRule"/>
</dbReference>
<evidence type="ECO:0000256" key="10">
    <source>
        <dbReference type="ARBA" id="ARBA00022827"/>
    </source>
</evidence>
<dbReference type="GO" id="GO:0008531">
    <property type="term" value="F:riboflavin kinase activity"/>
    <property type="evidence" value="ECO:0007669"/>
    <property type="project" value="UniProtKB-UniRule"/>
</dbReference>
<dbReference type="InterPro" id="IPR002606">
    <property type="entry name" value="Riboflavin_kinase_bac"/>
</dbReference>
<evidence type="ECO:0000256" key="3">
    <source>
        <dbReference type="ARBA" id="ARBA00005201"/>
    </source>
</evidence>
<comment type="catalytic activity">
    <reaction evidence="14 15">
        <text>FMN + ATP + H(+) = FAD + diphosphate</text>
        <dbReference type="Rhea" id="RHEA:17237"/>
        <dbReference type="ChEBI" id="CHEBI:15378"/>
        <dbReference type="ChEBI" id="CHEBI:30616"/>
        <dbReference type="ChEBI" id="CHEBI:33019"/>
        <dbReference type="ChEBI" id="CHEBI:57692"/>
        <dbReference type="ChEBI" id="CHEBI:58210"/>
        <dbReference type="EC" id="2.7.7.2"/>
    </reaction>
</comment>
<dbReference type="InterPro" id="IPR015864">
    <property type="entry name" value="FAD_synthase"/>
</dbReference>
<feature type="domain" description="Riboflavin kinase" evidence="16">
    <location>
        <begin position="185"/>
        <end position="309"/>
    </location>
</feature>
<keyword evidence="12" id="KW-0511">Multifunctional enzyme</keyword>
<evidence type="ECO:0000256" key="5">
    <source>
        <dbReference type="ARBA" id="ARBA00022643"/>
    </source>
</evidence>
<dbReference type="InterPro" id="IPR023468">
    <property type="entry name" value="Riboflavin_kinase"/>
</dbReference>
<dbReference type="EC" id="2.7.7.2" evidence="15"/>
<keyword evidence="6 15" id="KW-0808">Transferase</keyword>
<keyword evidence="7 15" id="KW-0548">Nucleotidyltransferase</keyword>
<dbReference type="PANTHER" id="PTHR22749">
    <property type="entry name" value="RIBOFLAVIN KINASE/FMN ADENYLYLTRANSFERASE"/>
    <property type="match status" value="1"/>
</dbReference>
<evidence type="ECO:0000256" key="2">
    <source>
        <dbReference type="ARBA" id="ARBA00004726"/>
    </source>
</evidence>
<dbReference type="OrthoDB" id="9803667at2"/>
<dbReference type="InterPro" id="IPR004821">
    <property type="entry name" value="Cyt_trans-like"/>
</dbReference>
<dbReference type="GO" id="GO:0009231">
    <property type="term" value="P:riboflavin biosynthetic process"/>
    <property type="evidence" value="ECO:0007669"/>
    <property type="project" value="InterPro"/>
</dbReference>
<dbReference type="InterPro" id="IPR014729">
    <property type="entry name" value="Rossmann-like_a/b/a_fold"/>
</dbReference>
<keyword evidence="5 15" id="KW-0288">FMN</keyword>
<evidence type="ECO:0000256" key="1">
    <source>
        <dbReference type="ARBA" id="ARBA00002121"/>
    </source>
</evidence>
<sequence>MQLIRGFHNLPEPLKQQGCAVTIGNFDGVHLGHQSILQHLKAKAKQLNLPVVVMLFEPQPYEYFQGDQAPARLMRLRDKLAYLAQLGVDYVFCVKFNRTFAQLSAEQFISDCLVKHLKMKFLSIGDDFRFGLNREGDFRLLQKKGQQQSFIVEDNRSLQLNDQRISSTAIRQALSEDNLALAEKLLGKPYRIYGRVAHGNKLGRTIGFPTANIYLHRQVNPIKGVYVVKVRLKNGDIFQGVANIGKRPTINGVKQLLEVHLFNFDRDLYGQSLQIEFCHKIRHEKKFPSLNALKNQIENDVVVAKKYFQQVLNL</sequence>
<keyword evidence="4 15" id="KW-0285">Flavoprotein</keyword>
<dbReference type="Gene3D" id="2.40.30.30">
    <property type="entry name" value="Riboflavin kinase-like"/>
    <property type="match status" value="1"/>
</dbReference>
<dbReference type="NCBIfam" id="NF004160">
    <property type="entry name" value="PRK05627.1-3"/>
    <property type="match status" value="1"/>
</dbReference>
<dbReference type="NCBIfam" id="TIGR00083">
    <property type="entry name" value="ribF"/>
    <property type="match status" value="1"/>
</dbReference>
<evidence type="ECO:0000256" key="13">
    <source>
        <dbReference type="ARBA" id="ARBA00047880"/>
    </source>
</evidence>
<keyword evidence="9 15" id="KW-0418">Kinase</keyword>
<dbReference type="OMA" id="HRGHQAI"/>
<dbReference type="GeneID" id="31486330"/>
<keyword evidence="10 15" id="KW-0274">FAD</keyword>
<comment type="similarity">
    <text evidence="15">Belongs to the ribF family.</text>
</comment>
<dbReference type="Proteomes" id="UP000595373">
    <property type="component" value="Chromosome"/>
</dbReference>